<dbReference type="eggNOG" id="KOG2637">
    <property type="taxonomic scope" value="Eukaryota"/>
</dbReference>
<dbReference type="EMBL" id="HE580269">
    <property type="protein sequence ID" value="CCD24036.1"/>
    <property type="molecule type" value="Genomic_DNA"/>
</dbReference>
<evidence type="ECO:0000256" key="1">
    <source>
        <dbReference type="ARBA" id="ARBA00009078"/>
    </source>
</evidence>
<dbReference type="OrthoDB" id="5852896at2759"/>
<evidence type="ECO:0000313" key="4">
    <source>
        <dbReference type="Proteomes" id="UP000000689"/>
    </source>
</evidence>
<dbReference type="GO" id="GO:1904669">
    <property type="term" value="P:ATP export"/>
    <property type="evidence" value="ECO:0007669"/>
    <property type="project" value="EnsemblFungi"/>
</dbReference>
<dbReference type="OMA" id="TAQHFTL"/>
<dbReference type="AlphaFoldDB" id="G0W8C5"/>
<gene>
    <name evidence="3" type="primary">NDAI0C03760</name>
    <name evidence="3" type="ordered locus">NDAI_0C03760</name>
</gene>
<dbReference type="HOGENOM" id="CLU_028555_1_0_1"/>
<evidence type="ECO:0000256" key="2">
    <source>
        <dbReference type="SAM" id="MobiDB-lite"/>
    </source>
</evidence>
<dbReference type="GO" id="GO:0042274">
    <property type="term" value="P:ribosomal small subunit biogenesis"/>
    <property type="evidence" value="ECO:0007669"/>
    <property type="project" value="EnsemblFungi"/>
</dbReference>
<feature type="compositionally biased region" description="Basic residues" evidence="2">
    <location>
        <begin position="332"/>
        <end position="347"/>
    </location>
</feature>
<evidence type="ECO:0008006" key="5">
    <source>
        <dbReference type="Google" id="ProtNLM"/>
    </source>
</evidence>
<organism evidence="3 4">
    <name type="scientific">Naumovozyma dairenensis (strain ATCC 10597 / BCRC 20456 / CBS 421 / NBRC 0211 / NRRL Y-12639)</name>
    <name type="common">Saccharomyces dairenensis</name>
    <dbReference type="NCBI Taxonomy" id="1071378"/>
    <lineage>
        <taxon>Eukaryota</taxon>
        <taxon>Fungi</taxon>
        <taxon>Dikarya</taxon>
        <taxon>Ascomycota</taxon>
        <taxon>Saccharomycotina</taxon>
        <taxon>Saccharomycetes</taxon>
        <taxon>Saccharomycetales</taxon>
        <taxon>Saccharomycetaceae</taxon>
        <taxon>Naumovozyma</taxon>
    </lineage>
</organism>
<dbReference type="GO" id="GO:0006970">
    <property type="term" value="P:response to osmotic stress"/>
    <property type="evidence" value="ECO:0007669"/>
    <property type="project" value="EnsemblFungi"/>
</dbReference>
<feature type="region of interest" description="Disordered" evidence="2">
    <location>
        <begin position="292"/>
        <end position="352"/>
    </location>
</feature>
<feature type="compositionally biased region" description="Acidic residues" evidence="2">
    <location>
        <begin position="310"/>
        <end position="321"/>
    </location>
</feature>
<dbReference type="GO" id="GO:0034599">
    <property type="term" value="P:cellular response to oxidative stress"/>
    <property type="evidence" value="ECO:0007669"/>
    <property type="project" value="EnsemblFungi"/>
</dbReference>
<dbReference type="InterPro" id="IPR007307">
    <property type="entry name" value="Ltv1"/>
</dbReference>
<dbReference type="GO" id="GO:0000056">
    <property type="term" value="P:ribosomal small subunit export from nucleus"/>
    <property type="evidence" value="ECO:0007669"/>
    <property type="project" value="EnsemblFungi"/>
</dbReference>
<evidence type="ECO:0000313" key="3">
    <source>
        <dbReference type="EMBL" id="CCD24036.1"/>
    </source>
</evidence>
<dbReference type="PANTHER" id="PTHR21531:SF0">
    <property type="entry name" value="PROTEIN LTV1 HOMOLOG"/>
    <property type="match status" value="1"/>
</dbReference>
<dbReference type="PANTHER" id="PTHR21531">
    <property type="entry name" value="LOW-TEMPERATURE VIABILITY PROTEIN LTV1-RELATED"/>
    <property type="match status" value="1"/>
</dbReference>
<dbReference type="RefSeq" id="XP_003669279.1">
    <property type="nucleotide sequence ID" value="XM_003669231.1"/>
</dbReference>
<dbReference type="GO" id="GO:0030688">
    <property type="term" value="C:preribosome, small subunit precursor"/>
    <property type="evidence" value="ECO:0007669"/>
    <property type="project" value="EnsemblFungi"/>
</dbReference>
<dbReference type="Proteomes" id="UP000000689">
    <property type="component" value="Chromosome 3"/>
</dbReference>
<dbReference type="Pfam" id="PF04180">
    <property type="entry name" value="LTV"/>
    <property type="match status" value="1"/>
</dbReference>
<sequence>MSKRFSKKNAQKYVVVHRPHDDPHFYDEDASAHVLVSVSNPNDGHKQQQQLQQQQGQYIPKLTTTKTKEDLKLENKNVGEAALYGINFDDSKYDYTQHLKPIGTDPNAVFVPAKSSTVDKNEKKKDIEDLFVEPEYKDTKNAPVTSVFQRGVAKPDYLLHQQEVTEDIAGFKPDMNPALREVLEALEDEAYVVNDDVEVVKSKKNKKVVEPEEELEEDDVFAQLLGSGEVKDDEEFEDGFDEWDMDEIDNYEDEHYRKEMSQFDNIENLEDLQDIDYQADVIRFQKEKSKYNEYDSDEGLANESVAPSDFQDEEEEEENDVLGDLPNITAKNAKKGGKKRKDRRKKGAMSDISGFSMSSSAIARTETMTVLDDQFDNVIGSYENYEDEIEEDEENYKPFDMKAERSDFESMLDDFLDNYELESGGRKLAKKDEEIDRLKKAADEVSKGKLSQRRNREREEQEAQKAKNTSLHKVTNSLSSLHF</sequence>
<dbReference type="KEGG" id="ndi:NDAI_0C03760"/>
<dbReference type="GO" id="GO:0031902">
    <property type="term" value="C:late endosome membrane"/>
    <property type="evidence" value="ECO:0007669"/>
    <property type="project" value="EnsemblFungi"/>
</dbReference>
<reference evidence="3 4" key="1">
    <citation type="journal article" date="2011" name="Proc. Natl. Acad. Sci. U.S.A.">
        <title>Evolutionary erosion of yeast sex chromosomes by mating-type switching accidents.</title>
        <authorList>
            <person name="Gordon J.L."/>
            <person name="Armisen D."/>
            <person name="Proux-Wera E."/>
            <person name="Oheigeartaigh S.S."/>
            <person name="Byrne K.P."/>
            <person name="Wolfe K.H."/>
        </authorList>
    </citation>
    <scope>NUCLEOTIDE SEQUENCE [LARGE SCALE GENOMIC DNA]</scope>
    <source>
        <strain evidence="4">ATCC 10597 / BCRC 20456 / CBS 421 / NBRC 0211 / NRRL Y-12639</strain>
    </source>
</reference>
<dbReference type="STRING" id="1071378.G0W8C5"/>
<feature type="compositionally biased region" description="Basic and acidic residues" evidence="2">
    <location>
        <begin position="454"/>
        <end position="465"/>
    </location>
</feature>
<name>G0W8C5_NAUDC</name>
<accession>G0W8C5</accession>
<dbReference type="GO" id="GO:0071986">
    <property type="term" value="C:Ragulator complex"/>
    <property type="evidence" value="ECO:0007669"/>
    <property type="project" value="EnsemblFungi"/>
</dbReference>
<feature type="compositionally biased region" description="Polar residues" evidence="2">
    <location>
        <begin position="469"/>
        <end position="483"/>
    </location>
</feature>
<feature type="region of interest" description="Disordered" evidence="2">
    <location>
        <begin position="439"/>
        <end position="483"/>
    </location>
</feature>
<dbReference type="GO" id="GO:0005829">
    <property type="term" value="C:cytosol"/>
    <property type="evidence" value="ECO:0007669"/>
    <property type="project" value="TreeGrafter"/>
</dbReference>
<comment type="similarity">
    <text evidence="1">Belongs to the LTV1 family.</text>
</comment>
<keyword evidence="4" id="KW-1185">Reference proteome</keyword>
<proteinExistence type="inferred from homology"/>
<dbReference type="GeneID" id="11496469"/>
<dbReference type="GO" id="GO:0032040">
    <property type="term" value="C:small-subunit processome"/>
    <property type="evidence" value="ECO:0007669"/>
    <property type="project" value="EnsemblFungi"/>
</dbReference>
<dbReference type="GO" id="GO:0032456">
    <property type="term" value="P:endocytic recycling"/>
    <property type="evidence" value="ECO:0007669"/>
    <property type="project" value="EnsemblFungi"/>
</dbReference>
<protein>
    <recommendedName>
        <fullName evidence="5">Low temperature viability protein</fullName>
    </recommendedName>
</protein>